<name>A0A318E1W8_9GAMM</name>
<dbReference type="Pfam" id="PF00750">
    <property type="entry name" value="tRNA-synt_1d"/>
    <property type="match status" value="2"/>
</dbReference>
<dbReference type="Proteomes" id="UP000248330">
    <property type="component" value="Unassembled WGS sequence"/>
</dbReference>
<dbReference type="AlphaFoldDB" id="A0A318E1W8"/>
<dbReference type="FunFam" id="1.10.730.10:FF:000008">
    <property type="entry name" value="Arginine--tRNA ligase"/>
    <property type="match status" value="1"/>
</dbReference>
<keyword evidence="6 10" id="KW-0067">ATP-binding</keyword>
<dbReference type="Gene3D" id="3.30.1360.70">
    <property type="entry name" value="Arginyl tRNA synthetase N-terminal domain"/>
    <property type="match status" value="1"/>
</dbReference>
<keyword evidence="8 10" id="KW-0030">Aminoacyl-tRNA synthetase</keyword>
<dbReference type="InterPro" id="IPR009080">
    <property type="entry name" value="tRNAsynth_Ia_anticodon-bd"/>
</dbReference>
<keyword evidence="7 10" id="KW-0648">Protein biosynthesis</keyword>
<comment type="catalytic activity">
    <reaction evidence="9 10">
        <text>tRNA(Arg) + L-arginine + ATP = L-arginyl-tRNA(Arg) + AMP + diphosphate</text>
        <dbReference type="Rhea" id="RHEA:20301"/>
        <dbReference type="Rhea" id="RHEA-COMP:9658"/>
        <dbReference type="Rhea" id="RHEA-COMP:9673"/>
        <dbReference type="ChEBI" id="CHEBI:30616"/>
        <dbReference type="ChEBI" id="CHEBI:32682"/>
        <dbReference type="ChEBI" id="CHEBI:33019"/>
        <dbReference type="ChEBI" id="CHEBI:78442"/>
        <dbReference type="ChEBI" id="CHEBI:78513"/>
        <dbReference type="ChEBI" id="CHEBI:456215"/>
        <dbReference type="EC" id="6.1.1.19"/>
    </reaction>
</comment>
<evidence type="ECO:0000256" key="9">
    <source>
        <dbReference type="ARBA" id="ARBA00049339"/>
    </source>
</evidence>
<feature type="domain" description="Arginyl tRNA synthetase N-terminal" evidence="13">
    <location>
        <begin position="3"/>
        <end position="89"/>
    </location>
</feature>
<dbReference type="PANTHER" id="PTHR11956">
    <property type="entry name" value="ARGINYL-TRNA SYNTHETASE"/>
    <property type="match status" value="1"/>
</dbReference>
<comment type="subcellular location">
    <subcellularLocation>
        <location evidence="1 10">Cytoplasm</location>
    </subcellularLocation>
</comment>
<gene>
    <name evidence="10" type="primary">argS</name>
    <name evidence="14" type="ORF">C8D93_11271</name>
</gene>
<dbReference type="InterPro" id="IPR001278">
    <property type="entry name" value="Arg-tRNA-ligase"/>
</dbReference>
<keyword evidence="3 10" id="KW-0963">Cytoplasm</keyword>
<comment type="caution">
    <text evidence="14">The sequence shown here is derived from an EMBL/GenBank/DDBJ whole genome shotgun (WGS) entry which is preliminary data.</text>
</comment>
<evidence type="ECO:0000256" key="8">
    <source>
        <dbReference type="ARBA" id="ARBA00023146"/>
    </source>
</evidence>
<dbReference type="Pfam" id="PF05746">
    <property type="entry name" value="DALR_1"/>
    <property type="match status" value="1"/>
</dbReference>
<evidence type="ECO:0000256" key="1">
    <source>
        <dbReference type="ARBA" id="ARBA00004496"/>
    </source>
</evidence>
<evidence type="ECO:0000256" key="4">
    <source>
        <dbReference type="ARBA" id="ARBA00022598"/>
    </source>
</evidence>
<dbReference type="Pfam" id="PF03485">
    <property type="entry name" value="Arg_tRNA_synt_N"/>
    <property type="match status" value="1"/>
</dbReference>
<dbReference type="OrthoDB" id="9803211at2"/>
<dbReference type="InterPro" id="IPR001412">
    <property type="entry name" value="aa-tRNA-synth_I_CS"/>
</dbReference>
<dbReference type="InterPro" id="IPR005148">
    <property type="entry name" value="Arg-tRNA-synth_N"/>
</dbReference>
<dbReference type="RefSeq" id="WP_110266623.1">
    <property type="nucleotide sequence ID" value="NZ_CAKZQT010000005.1"/>
</dbReference>
<dbReference type="SUPFAM" id="SSF47323">
    <property type="entry name" value="Anticodon-binding domain of a subclass of class I aminoacyl-tRNA synthetases"/>
    <property type="match status" value="1"/>
</dbReference>
<dbReference type="FunFam" id="3.30.1360.70:FF:000003">
    <property type="entry name" value="Arginine--tRNA ligase"/>
    <property type="match status" value="1"/>
</dbReference>
<dbReference type="SUPFAM" id="SSF55190">
    <property type="entry name" value="Arginyl-tRNA synthetase (ArgRS), N-terminal 'additional' domain"/>
    <property type="match status" value="1"/>
</dbReference>
<keyword evidence="15" id="KW-1185">Reference proteome</keyword>
<evidence type="ECO:0000256" key="3">
    <source>
        <dbReference type="ARBA" id="ARBA00022490"/>
    </source>
</evidence>
<dbReference type="CDD" id="cd00671">
    <property type="entry name" value="ArgRS_core"/>
    <property type="match status" value="1"/>
</dbReference>
<dbReference type="NCBIfam" id="TIGR00456">
    <property type="entry name" value="argS"/>
    <property type="match status" value="1"/>
</dbReference>
<dbReference type="InterPro" id="IPR035684">
    <property type="entry name" value="ArgRS_core"/>
</dbReference>
<keyword evidence="5 10" id="KW-0547">Nucleotide-binding</keyword>
<dbReference type="CDD" id="cd07956">
    <property type="entry name" value="Anticodon_Ia_Arg"/>
    <property type="match status" value="1"/>
</dbReference>
<organism evidence="14 15">
    <name type="scientific">Sinimarinibacterium flocculans</name>
    <dbReference type="NCBI Taxonomy" id="985250"/>
    <lineage>
        <taxon>Bacteria</taxon>
        <taxon>Pseudomonadati</taxon>
        <taxon>Pseudomonadota</taxon>
        <taxon>Gammaproteobacteria</taxon>
        <taxon>Nevskiales</taxon>
        <taxon>Nevskiaceae</taxon>
        <taxon>Sinimarinibacterium</taxon>
    </lineage>
</organism>
<dbReference type="SUPFAM" id="SSF52374">
    <property type="entry name" value="Nucleotidylyl transferase"/>
    <property type="match status" value="1"/>
</dbReference>
<evidence type="ECO:0000313" key="14">
    <source>
        <dbReference type="EMBL" id="PXV64621.1"/>
    </source>
</evidence>
<feature type="domain" description="DALR anticodon binding" evidence="12">
    <location>
        <begin position="476"/>
        <end position="598"/>
    </location>
</feature>
<evidence type="ECO:0000256" key="2">
    <source>
        <dbReference type="ARBA" id="ARBA00005594"/>
    </source>
</evidence>
<comment type="similarity">
    <text evidence="2 10 11">Belongs to the class-I aminoacyl-tRNA synthetase family.</text>
</comment>
<evidence type="ECO:0000256" key="6">
    <source>
        <dbReference type="ARBA" id="ARBA00022840"/>
    </source>
</evidence>
<evidence type="ECO:0000256" key="7">
    <source>
        <dbReference type="ARBA" id="ARBA00022917"/>
    </source>
</evidence>
<evidence type="ECO:0000259" key="13">
    <source>
        <dbReference type="SMART" id="SM01016"/>
    </source>
</evidence>
<feature type="short sequence motif" description="'HIGH' region" evidence="10">
    <location>
        <begin position="126"/>
        <end position="136"/>
    </location>
</feature>
<protein>
    <recommendedName>
        <fullName evidence="10">Arginine--tRNA ligase</fullName>
        <ecNumber evidence="10">6.1.1.19</ecNumber>
    </recommendedName>
    <alternativeName>
        <fullName evidence="10">Arginyl-tRNA synthetase</fullName>
        <shortName evidence="10">ArgRS</shortName>
    </alternativeName>
</protein>
<evidence type="ECO:0000256" key="11">
    <source>
        <dbReference type="RuleBase" id="RU363038"/>
    </source>
</evidence>
<dbReference type="GO" id="GO:0004814">
    <property type="term" value="F:arginine-tRNA ligase activity"/>
    <property type="evidence" value="ECO:0007669"/>
    <property type="project" value="UniProtKB-UniRule"/>
</dbReference>
<dbReference type="SMART" id="SM01016">
    <property type="entry name" value="Arg_tRNA_synt_N"/>
    <property type="match status" value="1"/>
</dbReference>
<dbReference type="EMBL" id="QICN01000012">
    <property type="protein sequence ID" value="PXV64621.1"/>
    <property type="molecule type" value="Genomic_DNA"/>
</dbReference>
<dbReference type="SMART" id="SM00836">
    <property type="entry name" value="DALR_1"/>
    <property type="match status" value="1"/>
</dbReference>
<reference evidence="14 15" key="1">
    <citation type="submission" date="2018-04" db="EMBL/GenBank/DDBJ databases">
        <title>Genomic Encyclopedia of Type Strains, Phase IV (KMG-IV): sequencing the most valuable type-strain genomes for metagenomic binning, comparative biology and taxonomic classification.</title>
        <authorList>
            <person name="Goeker M."/>
        </authorList>
    </citation>
    <scope>NUCLEOTIDE SEQUENCE [LARGE SCALE GENOMIC DNA]</scope>
    <source>
        <strain evidence="14 15">DSM 104150</strain>
    </source>
</reference>
<evidence type="ECO:0000256" key="10">
    <source>
        <dbReference type="HAMAP-Rule" id="MF_00123"/>
    </source>
</evidence>
<dbReference type="GO" id="GO:0006420">
    <property type="term" value="P:arginyl-tRNA aminoacylation"/>
    <property type="evidence" value="ECO:0007669"/>
    <property type="project" value="UniProtKB-UniRule"/>
</dbReference>
<dbReference type="PANTHER" id="PTHR11956:SF5">
    <property type="entry name" value="ARGININE--TRNA LIGASE, CYTOPLASMIC"/>
    <property type="match status" value="1"/>
</dbReference>
<proteinExistence type="inferred from homology"/>
<dbReference type="GO" id="GO:0005737">
    <property type="term" value="C:cytoplasm"/>
    <property type="evidence" value="ECO:0007669"/>
    <property type="project" value="UniProtKB-SubCell"/>
</dbReference>
<dbReference type="InterPro" id="IPR014729">
    <property type="entry name" value="Rossmann-like_a/b/a_fold"/>
</dbReference>
<dbReference type="InterPro" id="IPR036695">
    <property type="entry name" value="Arg-tRNA-synth_N_sf"/>
</dbReference>
<keyword evidence="4 10" id="KW-0436">Ligase</keyword>
<sequence>MKEHLQELLATALKRTLADAGADLAPTIQLDATRDAKFGDFQTNLALQIAKPLGKPPRAIAEILMRHLPESTRVAKVEVAGPGFINFFLAQAAFQSVVSEVLAQGETYGCDDSGRKGRINVEYVSANPTGPMHVGHGRGAAYGDSMAKLLAATGWTVWREYYINDAGRQVDVLATSVWTRYLQACGETLEIARRGYPADYIRQTAATLIDQHGEAFRKPAAEVLAGLPPDPATPDNATDAQKDEAKTQQERYLDALIERAKSLLGDGYAQIQAAALADQLATIRKTLADFNVSFDQWTSEKTLVDSGFVAKALAQLADKGLTYEKDGALWMRTEAFGDEKDRVLVKADGAATYFCNDLAYHIDKLARTQGESSVPPVLMDVWGADHHGYIARVRAAIEALTGRKDALNVQLIQFVTLSSGRMGKRSGNFVTLQDLIDEAGADATRFFFLMRSHDQHLEFDIDLARSQSNDNPVYYVQYAHARICSVFQQLADKNGQWDADTARLTLHRLTNEHEKALLTLLARYPEMLERAAAAYTPHTVVFFLKDVAEALHSYYNVHRFLVEDDPELQAARLALIQATGQVIRNGLAILGVSAPEKM</sequence>
<comment type="subunit">
    <text evidence="10">Monomer.</text>
</comment>
<dbReference type="Gene3D" id="3.40.50.620">
    <property type="entry name" value="HUPs"/>
    <property type="match status" value="1"/>
</dbReference>
<accession>A0A318E1W8</accession>
<evidence type="ECO:0000256" key="5">
    <source>
        <dbReference type="ARBA" id="ARBA00022741"/>
    </source>
</evidence>
<dbReference type="PRINTS" id="PR01038">
    <property type="entry name" value="TRNASYNTHARG"/>
</dbReference>
<evidence type="ECO:0000259" key="12">
    <source>
        <dbReference type="SMART" id="SM00836"/>
    </source>
</evidence>
<dbReference type="GO" id="GO:0005524">
    <property type="term" value="F:ATP binding"/>
    <property type="evidence" value="ECO:0007669"/>
    <property type="project" value="UniProtKB-UniRule"/>
</dbReference>
<dbReference type="EC" id="6.1.1.19" evidence="10"/>
<dbReference type="PROSITE" id="PS00178">
    <property type="entry name" value="AA_TRNA_LIGASE_I"/>
    <property type="match status" value="1"/>
</dbReference>
<evidence type="ECO:0000313" key="15">
    <source>
        <dbReference type="Proteomes" id="UP000248330"/>
    </source>
</evidence>
<dbReference type="HAMAP" id="MF_00123">
    <property type="entry name" value="Arg_tRNA_synth"/>
    <property type="match status" value="1"/>
</dbReference>
<dbReference type="Gene3D" id="1.10.730.10">
    <property type="entry name" value="Isoleucyl-tRNA Synthetase, Domain 1"/>
    <property type="match status" value="1"/>
</dbReference>
<dbReference type="InterPro" id="IPR008909">
    <property type="entry name" value="DALR_anticod-bd"/>
</dbReference>